<dbReference type="GO" id="GO:0005886">
    <property type="term" value="C:plasma membrane"/>
    <property type="evidence" value="ECO:0007669"/>
    <property type="project" value="TreeGrafter"/>
</dbReference>
<keyword evidence="4" id="KW-0472">Membrane</keyword>
<dbReference type="Proteomes" id="UP001066276">
    <property type="component" value="Chromosome 2_2"/>
</dbReference>
<dbReference type="InterPro" id="IPR028082">
    <property type="entry name" value="Peripla_BP_I"/>
</dbReference>
<dbReference type="InterPro" id="IPR001828">
    <property type="entry name" value="ANF_lig-bd_rcpt"/>
</dbReference>
<comment type="subcellular location">
    <subcellularLocation>
        <location evidence="1">Membrane</location>
        <topology evidence="1">Multi-pass membrane protein</topology>
    </subcellularLocation>
</comment>
<evidence type="ECO:0000256" key="6">
    <source>
        <dbReference type="ARBA" id="ARBA00023180"/>
    </source>
</evidence>
<dbReference type="InterPro" id="IPR000068">
    <property type="entry name" value="GPCR_3_Ca_sens_rcpt-rel"/>
</dbReference>
<dbReference type="AlphaFoldDB" id="A0AAV7V572"/>
<dbReference type="GO" id="GO:0004930">
    <property type="term" value="F:G protein-coupled receptor activity"/>
    <property type="evidence" value="ECO:0007669"/>
    <property type="project" value="InterPro"/>
</dbReference>
<dbReference type="InterPro" id="IPR000337">
    <property type="entry name" value="GPCR_3"/>
</dbReference>
<dbReference type="EMBL" id="JANPWB010000004">
    <property type="protein sequence ID" value="KAJ1195966.1"/>
    <property type="molecule type" value="Genomic_DNA"/>
</dbReference>
<keyword evidence="5" id="KW-0675">Receptor</keyword>
<evidence type="ECO:0000259" key="7">
    <source>
        <dbReference type="Pfam" id="PF01094"/>
    </source>
</evidence>
<keyword evidence="6" id="KW-0325">Glycoprotein</keyword>
<evidence type="ECO:0000313" key="9">
    <source>
        <dbReference type="Proteomes" id="UP001066276"/>
    </source>
</evidence>
<evidence type="ECO:0000256" key="3">
    <source>
        <dbReference type="ARBA" id="ARBA00022989"/>
    </source>
</evidence>
<dbReference type="SUPFAM" id="SSF53822">
    <property type="entry name" value="Periplasmic binding protein-like I"/>
    <property type="match status" value="1"/>
</dbReference>
<keyword evidence="2" id="KW-0812">Transmembrane</keyword>
<evidence type="ECO:0000313" key="8">
    <source>
        <dbReference type="EMBL" id="KAJ1195966.1"/>
    </source>
</evidence>
<organism evidence="8 9">
    <name type="scientific">Pleurodeles waltl</name>
    <name type="common">Iberian ribbed newt</name>
    <dbReference type="NCBI Taxonomy" id="8319"/>
    <lineage>
        <taxon>Eukaryota</taxon>
        <taxon>Metazoa</taxon>
        <taxon>Chordata</taxon>
        <taxon>Craniata</taxon>
        <taxon>Vertebrata</taxon>
        <taxon>Euteleostomi</taxon>
        <taxon>Amphibia</taxon>
        <taxon>Batrachia</taxon>
        <taxon>Caudata</taxon>
        <taxon>Salamandroidea</taxon>
        <taxon>Salamandridae</taxon>
        <taxon>Pleurodelinae</taxon>
        <taxon>Pleurodeles</taxon>
    </lineage>
</organism>
<dbReference type="Gene3D" id="3.40.50.2300">
    <property type="match status" value="1"/>
</dbReference>
<accession>A0AAV7V572</accession>
<protein>
    <recommendedName>
        <fullName evidence="7">Receptor ligand binding region domain-containing protein</fullName>
    </recommendedName>
</protein>
<evidence type="ECO:0000256" key="5">
    <source>
        <dbReference type="ARBA" id="ARBA00023170"/>
    </source>
</evidence>
<dbReference type="Pfam" id="PF01094">
    <property type="entry name" value="ANF_receptor"/>
    <property type="match status" value="1"/>
</dbReference>
<evidence type="ECO:0000256" key="2">
    <source>
        <dbReference type="ARBA" id="ARBA00022692"/>
    </source>
</evidence>
<sequence length="114" mass="12392">MALIFAIEEINRDPELLPNLTLGYQIYDSCASEMKALHGTMSIFSGKTKSVPNYSCQKKDTLCGIIGDFSSATTLPMAQLVGIYRYPQVGGADGFVCLVVTAVFYYTEMDLAAS</sequence>
<dbReference type="PANTHER" id="PTHR24061">
    <property type="entry name" value="CALCIUM-SENSING RECEPTOR-RELATED"/>
    <property type="match status" value="1"/>
</dbReference>
<reference evidence="8" key="1">
    <citation type="journal article" date="2022" name="bioRxiv">
        <title>Sequencing and chromosome-scale assembly of the giantPleurodeles waltlgenome.</title>
        <authorList>
            <person name="Brown T."/>
            <person name="Elewa A."/>
            <person name="Iarovenko S."/>
            <person name="Subramanian E."/>
            <person name="Araus A.J."/>
            <person name="Petzold A."/>
            <person name="Susuki M."/>
            <person name="Suzuki K.-i.T."/>
            <person name="Hayashi T."/>
            <person name="Toyoda A."/>
            <person name="Oliveira C."/>
            <person name="Osipova E."/>
            <person name="Leigh N.D."/>
            <person name="Simon A."/>
            <person name="Yun M.H."/>
        </authorList>
    </citation>
    <scope>NUCLEOTIDE SEQUENCE</scope>
    <source>
        <strain evidence="8">20211129_DDA</strain>
        <tissue evidence="8">Liver</tissue>
    </source>
</reference>
<dbReference type="PRINTS" id="PR00248">
    <property type="entry name" value="GPCRMGR"/>
</dbReference>
<keyword evidence="9" id="KW-1185">Reference proteome</keyword>
<dbReference type="PANTHER" id="PTHR24061:SF599">
    <property type="entry name" value="G-PROTEIN COUPLED RECEPTORS FAMILY 3 PROFILE DOMAIN-CONTAINING PROTEIN"/>
    <property type="match status" value="1"/>
</dbReference>
<name>A0AAV7V572_PLEWA</name>
<feature type="domain" description="Receptor ligand binding region" evidence="7">
    <location>
        <begin position="2"/>
        <end position="90"/>
    </location>
</feature>
<keyword evidence="3" id="KW-1133">Transmembrane helix</keyword>
<comment type="caution">
    <text evidence="8">The sequence shown here is derived from an EMBL/GenBank/DDBJ whole genome shotgun (WGS) entry which is preliminary data.</text>
</comment>
<evidence type="ECO:0000256" key="4">
    <source>
        <dbReference type="ARBA" id="ARBA00023136"/>
    </source>
</evidence>
<gene>
    <name evidence="8" type="ORF">NDU88_005227</name>
</gene>
<evidence type="ECO:0000256" key="1">
    <source>
        <dbReference type="ARBA" id="ARBA00004141"/>
    </source>
</evidence>
<proteinExistence type="predicted"/>